<keyword evidence="3" id="KW-1185">Reference proteome</keyword>
<dbReference type="AlphaFoldDB" id="A0A3N4LFN0"/>
<dbReference type="EMBL" id="ML121557">
    <property type="protein sequence ID" value="RPB21693.1"/>
    <property type="molecule type" value="Genomic_DNA"/>
</dbReference>
<feature type="signal peptide" evidence="1">
    <location>
        <begin position="1"/>
        <end position="18"/>
    </location>
</feature>
<sequence>MKAFTLFAIASALTLAAATPVANEAMKLSKRACSEYPSPLLCVEVPAVGPCHYCCKDGTSTNTKCHRETFDCSGSGDYKNPWHCGPH</sequence>
<reference evidence="2 3" key="1">
    <citation type="journal article" date="2018" name="Nat. Ecol. Evol.">
        <title>Pezizomycetes genomes reveal the molecular basis of ectomycorrhizal truffle lifestyle.</title>
        <authorList>
            <person name="Murat C."/>
            <person name="Payen T."/>
            <person name="Noel B."/>
            <person name="Kuo A."/>
            <person name="Morin E."/>
            <person name="Chen J."/>
            <person name="Kohler A."/>
            <person name="Krizsan K."/>
            <person name="Balestrini R."/>
            <person name="Da Silva C."/>
            <person name="Montanini B."/>
            <person name="Hainaut M."/>
            <person name="Levati E."/>
            <person name="Barry K.W."/>
            <person name="Belfiori B."/>
            <person name="Cichocki N."/>
            <person name="Clum A."/>
            <person name="Dockter R.B."/>
            <person name="Fauchery L."/>
            <person name="Guy J."/>
            <person name="Iotti M."/>
            <person name="Le Tacon F."/>
            <person name="Lindquist E.A."/>
            <person name="Lipzen A."/>
            <person name="Malagnac F."/>
            <person name="Mello A."/>
            <person name="Molinier V."/>
            <person name="Miyauchi S."/>
            <person name="Poulain J."/>
            <person name="Riccioni C."/>
            <person name="Rubini A."/>
            <person name="Sitrit Y."/>
            <person name="Splivallo R."/>
            <person name="Traeger S."/>
            <person name="Wang M."/>
            <person name="Zifcakova L."/>
            <person name="Wipf D."/>
            <person name="Zambonelli A."/>
            <person name="Paolocci F."/>
            <person name="Nowrousian M."/>
            <person name="Ottonello S."/>
            <person name="Baldrian P."/>
            <person name="Spatafora J.W."/>
            <person name="Henrissat B."/>
            <person name="Nagy L.G."/>
            <person name="Aury J.M."/>
            <person name="Wincker P."/>
            <person name="Grigoriev I.V."/>
            <person name="Bonfante P."/>
            <person name="Martin F.M."/>
        </authorList>
    </citation>
    <scope>NUCLEOTIDE SEQUENCE [LARGE SCALE GENOMIC DNA]</scope>
    <source>
        <strain evidence="2 3">ATCC MYA-4762</strain>
    </source>
</reference>
<name>A0A3N4LFN0_9PEZI</name>
<evidence type="ECO:0000256" key="1">
    <source>
        <dbReference type="SAM" id="SignalP"/>
    </source>
</evidence>
<dbReference type="InParanoid" id="A0A3N4LFN0"/>
<gene>
    <name evidence="2" type="ORF">L211DRAFT_840309</name>
</gene>
<proteinExistence type="predicted"/>
<organism evidence="2 3">
    <name type="scientific">Terfezia boudieri ATCC MYA-4762</name>
    <dbReference type="NCBI Taxonomy" id="1051890"/>
    <lineage>
        <taxon>Eukaryota</taxon>
        <taxon>Fungi</taxon>
        <taxon>Dikarya</taxon>
        <taxon>Ascomycota</taxon>
        <taxon>Pezizomycotina</taxon>
        <taxon>Pezizomycetes</taxon>
        <taxon>Pezizales</taxon>
        <taxon>Pezizaceae</taxon>
        <taxon>Terfezia</taxon>
    </lineage>
</organism>
<evidence type="ECO:0000313" key="3">
    <source>
        <dbReference type="Proteomes" id="UP000267821"/>
    </source>
</evidence>
<evidence type="ECO:0000313" key="2">
    <source>
        <dbReference type="EMBL" id="RPB21693.1"/>
    </source>
</evidence>
<keyword evidence="1" id="KW-0732">Signal</keyword>
<protein>
    <submittedName>
        <fullName evidence="2">Uncharacterized protein</fullName>
    </submittedName>
</protein>
<accession>A0A3N4LFN0</accession>
<feature type="chain" id="PRO_5018220961" evidence="1">
    <location>
        <begin position="19"/>
        <end position="87"/>
    </location>
</feature>
<dbReference type="Proteomes" id="UP000267821">
    <property type="component" value="Unassembled WGS sequence"/>
</dbReference>